<accession>A0A0F9NFB7</accession>
<evidence type="ECO:0000313" key="1">
    <source>
        <dbReference type="EMBL" id="KKM87395.1"/>
    </source>
</evidence>
<sequence>MSPLIPKNQSMIIQLTESHRIKSTDRRNWSVQIYGDNLRDGKGEWVSTFFYGTLRGALQASVDHPAFFLDKKTKKECFEWMDKIDKILKTNP</sequence>
<comment type="caution">
    <text evidence="1">The sequence shown here is derived from an EMBL/GenBank/DDBJ whole genome shotgun (WGS) entry which is preliminary data.</text>
</comment>
<dbReference type="AlphaFoldDB" id="A0A0F9NFB7"/>
<dbReference type="EMBL" id="LAZR01007106">
    <property type="protein sequence ID" value="KKM87395.1"/>
    <property type="molecule type" value="Genomic_DNA"/>
</dbReference>
<gene>
    <name evidence="1" type="ORF">LCGC14_1269240</name>
</gene>
<proteinExistence type="predicted"/>
<organism evidence="1">
    <name type="scientific">marine sediment metagenome</name>
    <dbReference type="NCBI Taxonomy" id="412755"/>
    <lineage>
        <taxon>unclassified sequences</taxon>
        <taxon>metagenomes</taxon>
        <taxon>ecological metagenomes</taxon>
    </lineage>
</organism>
<reference evidence="1" key="1">
    <citation type="journal article" date="2015" name="Nature">
        <title>Complex archaea that bridge the gap between prokaryotes and eukaryotes.</title>
        <authorList>
            <person name="Spang A."/>
            <person name="Saw J.H."/>
            <person name="Jorgensen S.L."/>
            <person name="Zaremba-Niedzwiedzka K."/>
            <person name="Martijn J."/>
            <person name="Lind A.E."/>
            <person name="van Eijk R."/>
            <person name="Schleper C."/>
            <person name="Guy L."/>
            <person name="Ettema T.J."/>
        </authorList>
    </citation>
    <scope>NUCLEOTIDE SEQUENCE</scope>
</reference>
<protein>
    <submittedName>
        <fullName evidence="1">Uncharacterized protein</fullName>
    </submittedName>
</protein>
<name>A0A0F9NFB7_9ZZZZ</name>